<comment type="catalytic activity">
    <reaction evidence="1">
        <text>ATP + protein L-histidine = ADP + protein N-phospho-L-histidine.</text>
        <dbReference type="EC" id="2.7.13.3"/>
    </reaction>
</comment>
<keyword evidence="6 12" id="KW-0418">Kinase</keyword>
<evidence type="ECO:0000256" key="6">
    <source>
        <dbReference type="ARBA" id="ARBA00022777"/>
    </source>
</evidence>
<dbReference type="AlphaFoldDB" id="A0A918ZDL1"/>
<dbReference type="PANTHER" id="PTHR24421:SF10">
    <property type="entry name" value="NITRATE_NITRITE SENSOR PROTEIN NARQ"/>
    <property type="match status" value="1"/>
</dbReference>
<evidence type="ECO:0000256" key="8">
    <source>
        <dbReference type="ARBA" id="ARBA00023012"/>
    </source>
</evidence>
<dbReference type="InterPro" id="IPR050482">
    <property type="entry name" value="Sensor_HK_TwoCompSys"/>
</dbReference>
<evidence type="ECO:0000256" key="7">
    <source>
        <dbReference type="ARBA" id="ARBA00022840"/>
    </source>
</evidence>
<dbReference type="SMART" id="SM00387">
    <property type="entry name" value="HATPase_c"/>
    <property type="match status" value="1"/>
</dbReference>
<dbReference type="InterPro" id="IPR003594">
    <property type="entry name" value="HATPase_dom"/>
</dbReference>
<dbReference type="Gene3D" id="3.30.565.10">
    <property type="entry name" value="Histidine kinase-like ATPase, C-terminal domain"/>
    <property type="match status" value="1"/>
</dbReference>
<dbReference type="GO" id="GO:0016020">
    <property type="term" value="C:membrane"/>
    <property type="evidence" value="ECO:0007669"/>
    <property type="project" value="InterPro"/>
</dbReference>
<reference evidence="12" key="1">
    <citation type="journal article" date="2014" name="Int. J. Syst. Evol. Microbiol.">
        <title>Complete genome sequence of Corynebacterium casei LMG S-19264T (=DSM 44701T), isolated from a smear-ripened cheese.</title>
        <authorList>
            <consortium name="US DOE Joint Genome Institute (JGI-PGF)"/>
            <person name="Walter F."/>
            <person name="Albersmeier A."/>
            <person name="Kalinowski J."/>
            <person name="Ruckert C."/>
        </authorList>
    </citation>
    <scope>NUCLEOTIDE SEQUENCE</scope>
    <source>
        <strain evidence="12">CGMCC 4.7403</strain>
    </source>
</reference>
<gene>
    <name evidence="12" type="ORF">GCM10017771_66410</name>
</gene>
<keyword evidence="3" id="KW-0597">Phosphoprotein</keyword>
<evidence type="ECO:0000256" key="3">
    <source>
        <dbReference type="ARBA" id="ARBA00022553"/>
    </source>
</evidence>
<evidence type="ECO:0000256" key="10">
    <source>
        <dbReference type="SAM" id="Phobius"/>
    </source>
</evidence>
<dbReference type="PANTHER" id="PTHR24421">
    <property type="entry name" value="NITRATE/NITRITE SENSOR PROTEIN NARX-RELATED"/>
    <property type="match status" value="1"/>
</dbReference>
<feature type="region of interest" description="Disordered" evidence="9">
    <location>
        <begin position="448"/>
        <end position="490"/>
    </location>
</feature>
<feature type="transmembrane region" description="Helical" evidence="10">
    <location>
        <begin position="88"/>
        <end position="109"/>
    </location>
</feature>
<evidence type="ECO:0000313" key="13">
    <source>
        <dbReference type="Proteomes" id="UP000603227"/>
    </source>
</evidence>
<reference evidence="12" key="2">
    <citation type="submission" date="2020-09" db="EMBL/GenBank/DDBJ databases">
        <authorList>
            <person name="Sun Q."/>
            <person name="Zhou Y."/>
        </authorList>
    </citation>
    <scope>NUCLEOTIDE SEQUENCE</scope>
    <source>
        <strain evidence="12">CGMCC 4.7403</strain>
    </source>
</reference>
<proteinExistence type="predicted"/>
<feature type="domain" description="Histidine kinase/HSP90-like ATPase" evidence="11">
    <location>
        <begin position="355"/>
        <end position="449"/>
    </location>
</feature>
<organism evidence="12 13">
    <name type="scientific">Streptomyces capitiformicae</name>
    <dbReference type="NCBI Taxonomy" id="2014920"/>
    <lineage>
        <taxon>Bacteria</taxon>
        <taxon>Bacillati</taxon>
        <taxon>Actinomycetota</taxon>
        <taxon>Actinomycetes</taxon>
        <taxon>Kitasatosporales</taxon>
        <taxon>Streptomycetaceae</taxon>
        <taxon>Streptomyces</taxon>
    </lineage>
</organism>
<dbReference type="GO" id="GO:0000155">
    <property type="term" value="F:phosphorelay sensor kinase activity"/>
    <property type="evidence" value="ECO:0007669"/>
    <property type="project" value="InterPro"/>
</dbReference>
<keyword evidence="10" id="KW-0812">Transmembrane</keyword>
<evidence type="ECO:0000256" key="5">
    <source>
        <dbReference type="ARBA" id="ARBA00022741"/>
    </source>
</evidence>
<dbReference type="InterPro" id="IPR036890">
    <property type="entry name" value="HATPase_C_sf"/>
</dbReference>
<feature type="transmembrane region" description="Helical" evidence="10">
    <location>
        <begin position="61"/>
        <end position="82"/>
    </location>
</feature>
<keyword evidence="10" id="KW-0472">Membrane</keyword>
<keyword evidence="5" id="KW-0547">Nucleotide-binding</keyword>
<feature type="transmembrane region" description="Helical" evidence="10">
    <location>
        <begin position="130"/>
        <end position="149"/>
    </location>
</feature>
<evidence type="ECO:0000256" key="2">
    <source>
        <dbReference type="ARBA" id="ARBA00012438"/>
    </source>
</evidence>
<dbReference type="Proteomes" id="UP000603227">
    <property type="component" value="Unassembled WGS sequence"/>
</dbReference>
<dbReference type="GO" id="GO:0005524">
    <property type="term" value="F:ATP binding"/>
    <property type="evidence" value="ECO:0007669"/>
    <property type="project" value="UniProtKB-KW"/>
</dbReference>
<evidence type="ECO:0000256" key="4">
    <source>
        <dbReference type="ARBA" id="ARBA00022679"/>
    </source>
</evidence>
<dbReference type="EC" id="2.7.13.3" evidence="2"/>
<dbReference type="EMBL" id="BNAT01000029">
    <property type="protein sequence ID" value="GHE45830.1"/>
    <property type="molecule type" value="Genomic_DNA"/>
</dbReference>
<dbReference type="Gene3D" id="1.20.5.1930">
    <property type="match status" value="1"/>
</dbReference>
<dbReference type="SUPFAM" id="SSF55874">
    <property type="entry name" value="ATPase domain of HSP90 chaperone/DNA topoisomerase II/histidine kinase"/>
    <property type="match status" value="1"/>
</dbReference>
<name>A0A918ZDL1_9ACTN</name>
<keyword evidence="4" id="KW-0808">Transferase</keyword>
<accession>A0A918ZDL1</accession>
<sequence length="490" mass="52414">MSTVEKRLTRGLRTLREDLLSSESHPLPPSVWLRWLPHGLVCLAAFATTLGNIVDDRYHLGAEYTLLCSLAQGAAVVLALWWPVPAWWASMAVTVVVALGVRIQLFHLLTGAAQFDLMVPDDLPRGGVPWPWSAPGMIAHALILFLLALRLPTRVAVEVLVLTGLATYVVQGVIGAPAYSSTSTLAMALFIGVVLLGSTMRGRREARTQLVEQAGLTAEERARRTLLEERSRIARELHDVVAHHMSVISIQAQVAPHLVENPSDELKENLHGIRQNALEALTELRRVLGVLRSEHPSDTDDPRDPHDMVAVAEGTAPHAPQPTLDRLDALIENTRAAGLAVTAEVDGDVRPLSPGVELSAYRIIQEALSNALRHAPGSTVRVEVTHFPRGLQLRVINSRPHSPAPPSPGAGHGLLGMRERATMLGGTLMATETSHGGFAVVAFLPRNGAPGSETPAPSDALTDTIGTPSGTTVPRASGTSPDTTGEEPSP</sequence>
<evidence type="ECO:0000256" key="9">
    <source>
        <dbReference type="SAM" id="MobiDB-lite"/>
    </source>
</evidence>
<evidence type="ECO:0000313" key="12">
    <source>
        <dbReference type="EMBL" id="GHE45830.1"/>
    </source>
</evidence>
<dbReference type="InterPro" id="IPR011712">
    <property type="entry name" value="Sig_transdc_His_kin_sub3_dim/P"/>
</dbReference>
<dbReference type="Pfam" id="PF02518">
    <property type="entry name" value="HATPase_c"/>
    <property type="match status" value="1"/>
</dbReference>
<feature type="compositionally biased region" description="Polar residues" evidence="9">
    <location>
        <begin position="464"/>
        <end position="483"/>
    </location>
</feature>
<evidence type="ECO:0000256" key="1">
    <source>
        <dbReference type="ARBA" id="ARBA00000085"/>
    </source>
</evidence>
<feature type="transmembrane region" description="Helical" evidence="10">
    <location>
        <begin position="169"/>
        <end position="197"/>
    </location>
</feature>
<feature type="transmembrane region" description="Helical" evidence="10">
    <location>
        <begin position="35"/>
        <end position="54"/>
    </location>
</feature>
<evidence type="ECO:0000259" key="11">
    <source>
        <dbReference type="SMART" id="SM00387"/>
    </source>
</evidence>
<dbReference type="RefSeq" id="WP_229914189.1">
    <property type="nucleotide sequence ID" value="NZ_BNAT01000029.1"/>
</dbReference>
<keyword evidence="7" id="KW-0067">ATP-binding</keyword>
<keyword evidence="10" id="KW-1133">Transmembrane helix</keyword>
<keyword evidence="8" id="KW-0902">Two-component regulatory system</keyword>
<dbReference type="GO" id="GO:0046983">
    <property type="term" value="F:protein dimerization activity"/>
    <property type="evidence" value="ECO:0007669"/>
    <property type="project" value="InterPro"/>
</dbReference>
<protein>
    <recommendedName>
        <fullName evidence="2">histidine kinase</fullName>
        <ecNumber evidence="2">2.7.13.3</ecNumber>
    </recommendedName>
</protein>
<comment type="caution">
    <text evidence="12">The sequence shown here is derived from an EMBL/GenBank/DDBJ whole genome shotgun (WGS) entry which is preliminary data.</text>
</comment>
<keyword evidence="13" id="KW-1185">Reference proteome</keyword>
<dbReference type="CDD" id="cd16917">
    <property type="entry name" value="HATPase_UhpB-NarQ-NarX-like"/>
    <property type="match status" value="1"/>
</dbReference>
<dbReference type="Pfam" id="PF07730">
    <property type="entry name" value="HisKA_3"/>
    <property type="match status" value="1"/>
</dbReference>